<reference evidence="3" key="3">
    <citation type="submission" date="2015-06" db="UniProtKB">
        <authorList>
            <consortium name="EnsemblMetazoa"/>
        </authorList>
    </citation>
    <scope>IDENTIFICATION</scope>
</reference>
<proteinExistence type="predicted"/>
<organism evidence="3 4">
    <name type="scientific">Helobdella robusta</name>
    <name type="common">Californian leech</name>
    <dbReference type="NCBI Taxonomy" id="6412"/>
    <lineage>
        <taxon>Eukaryota</taxon>
        <taxon>Metazoa</taxon>
        <taxon>Spiralia</taxon>
        <taxon>Lophotrochozoa</taxon>
        <taxon>Annelida</taxon>
        <taxon>Clitellata</taxon>
        <taxon>Hirudinea</taxon>
        <taxon>Rhynchobdellida</taxon>
        <taxon>Glossiphoniidae</taxon>
        <taxon>Helobdella</taxon>
    </lineage>
</organism>
<dbReference type="EnsemblMetazoa" id="HelroT175353">
    <property type="protein sequence ID" value="HelroP175353"/>
    <property type="gene ID" value="HelroG175353"/>
</dbReference>
<accession>T1F965</accession>
<reference evidence="4" key="1">
    <citation type="submission" date="2012-12" db="EMBL/GenBank/DDBJ databases">
        <authorList>
            <person name="Hellsten U."/>
            <person name="Grimwood J."/>
            <person name="Chapman J.A."/>
            <person name="Shapiro H."/>
            <person name="Aerts A."/>
            <person name="Otillar R.P."/>
            <person name="Terry A.Y."/>
            <person name="Boore J.L."/>
            <person name="Simakov O."/>
            <person name="Marletaz F."/>
            <person name="Cho S.-J."/>
            <person name="Edsinger-Gonzales E."/>
            <person name="Havlak P."/>
            <person name="Kuo D.-H."/>
            <person name="Larsson T."/>
            <person name="Lv J."/>
            <person name="Arendt D."/>
            <person name="Savage R."/>
            <person name="Osoegawa K."/>
            <person name="de Jong P."/>
            <person name="Lindberg D.R."/>
            <person name="Seaver E.C."/>
            <person name="Weisblat D.A."/>
            <person name="Putnam N.H."/>
            <person name="Grigoriev I.V."/>
            <person name="Rokhsar D.S."/>
        </authorList>
    </citation>
    <scope>NUCLEOTIDE SEQUENCE</scope>
</reference>
<evidence type="ECO:0000313" key="4">
    <source>
        <dbReference type="Proteomes" id="UP000015101"/>
    </source>
</evidence>
<dbReference type="CTD" id="20205364"/>
<evidence type="ECO:0008006" key="5">
    <source>
        <dbReference type="Google" id="ProtNLM"/>
    </source>
</evidence>
<dbReference type="EMBL" id="AMQM01005231">
    <property type="status" value="NOT_ANNOTATED_CDS"/>
    <property type="molecule type" value="Genomic_DNA"/>
</dbReference>
<dbReference type="Proteomes" id="UP000015101">
    <property type="component" value="Unassembled WGS sequence"/>
</dbReference>
<keyword evidence="1" id="KW-0732">Signal</keyword>
<gene>
    <name evidence="3" type="primary">20205364</name>
    <name evidence="2" type="ORF">HELRODRAFT_175353</name>
</gene>
<protein>
    <recommendedName>
        <fullName evidence="5">Antistasin-like domain-containing protein</fullName>
    </recommendedName>
</protein>
<reference evidence="2 4" key="2">
    <citation type="journal article" date="2013" name="Nature">
        <title>Insights into bilaterian evolution from three spiralian genomes.</title>
        <authorList>
            <person name="Simakov O."/>
            <person name="Marletaz F."/>
            <person name="Cho S.J."/>
            <person name="Edsinger-Gonzales E."/>
            <person name="Havlak P."/>
            <person name="Hellsten U."/>
            <person name="Kuo D.H."/>
            <person name="Larsson T."/>
            <person name="Lv J."/>
            <person name="Arendt D."/>
            <person name="Savage R."/>
            <person name="Osoegawa K."/>
            <person name="de Jong P."/>
            <person name="Grimwood J."/>
            <person name="Chapman J.A."/>
            <person name="Shapiro H."/>
            <person name="Aerts A."/>
            <person name="Otillar R.P."/>
            <person name="Terry A.Y."/>
            <person name="Boore J.L."/>
            <person name="Grigoriev I.V."/>
            <person name="Lindberg D.R."/>
            <person name="Seaver E.C."/>
            <person name="Weisblat D.A."/>
            <person name="Putnam N.H."/>
            <person name="Rokhsar D.S."/>
        </authorList>
    </citation>
    <scope>NUCLEOTIDE SEQUENCE</scope>
</reference>
<dbReference type="InParanoid" id="T1F965"/>
<dbReference type="GeneID" id="20205364"/>
<keyword evidence="4" id="KW-1185">Reference proteome</keyword>
<feature type="signal peptide" evidence="1">
    <location>
        <begin position="1"/>
        <end position="21"/>
    </location>
</feature>
<evidence type="ECO:0000256" key="1">
    <source>
        <dbReference type="SAM" id="SignalP"/>
    </source>
</evidence>
<dbReference type="KEGG" id="hro:HELRODRAFT_175353"/>
<sequence>MKLFYWSLVTILLLALDQVEAECPTCPNRTDPCQELAFIANDDFSCFCQLCINQCDDRFNFCGAGFQCVMNLLVCPANLSCYGIQSAACEAWSGTCPSLNCADNNCPRSGRLMDPNNCETCTCNNPCMELNCPEESPCYSFSVTPGREPNYQCGWPNYYDY</sequence>
<dbReference type="EMBL" id="KB096864">
    <property type="protein sequence ID" value="ESO00858.1"/>
    <property type="molecule type" value="Genomic_DNA"/>
</dbReference>
<dbReference type="AlphaFoldDB" id="T1F965"/>
<dbReference type="RefSeq" id="XP_009021029.1">
    <property type="nucleotide sequence ID" value="XM_009022781.1"/>
</dbReference>
<feature type="chain" id="PRO_5010980449" description="Antistasin-like domain-containing protein" evidence="1">
    <location>
        <begin position="22"/>
        <end position="161"/>
    </location>
</feature>
<name>T1F965_HELRO</name>
<evidence type="ECO:0000313" key="3">
    <source>
        <dbReference type="EnsemblMetazoa" id="HelroP175353"/>
    </source>
</evidence>
<dbReference type="HOGENOM" id="CLU_1679850_0_0_1"/>
<evidence type="ECO:0000313" key="2">
    <source>
        <dbReference type="EMBL" id="ESO00858.1"/>
    </source>
</evidence>